<dbReference type="Proteomes" id="UP000293377">
    <property type="component" value="Unassembled WGS sequence"/>
</dbReference>
<evidence type="ECO:0000313" key="3">
    <source>
        <dbReference type="Proteomes" id="UP000293377"/>
    </source>
</evidence>
<gene>
    <name evidence="2" type="ORF">DRF75_01230</name>
</gene>
<feature type="region of interest" description="Disordered" evidence="1">
    <location>
        <begin position="276"/>
        <end position="301"/>
    </location>
</feature>
<keyword evidence="3" id="KW-1185">Reference proteome</keyword>
<reference evidence="2 3" key="1">
    <citation type="submission" date="2018-06" db="EMBL/GenBank/DDBJ databases">
        <title>Complete Genome Sequence of Ehrlichia minasensis Isolated From Cattle.</title>
        <authorList>
            <person name="Aguiar D.M."/>
            <person name="Araujo J.P.A.Jr."/>
            <person name="Nakazato L."/>
            <person name="Bard E."/>
            <person name="Cabezas-Cruz A."/>
        </authorList>
    </citation>
    <scope>NUCLEOTIDE SEQUENCE [LARGE SCALE GENOMIC DNA]</scope>
    <source>
        <strain evidence="2 3">B11</strain>
    </source>
</reference>
<organism evidence="2 3">
    <name type="scientific">Ehrlichia minasensis</name>
    <dbReference type="NCBI Taxonomy" id="1242993"/>
    <lineage>
        <taxon>Bacteria</taxon>
        <taxon>Pseudomonadati</taxon>
        <taxon>Pseudomonadota</taxon>
        <taxon>Alphaproteobacteria</taxon>
        <taxon>Rickettsiales</taxon>
        <taxon>Anaplasmataceae</taxon>
        <taxon>Ehrlichia</taxon>
    </lineage>
</organism>
<evidence type="ECO:0000313" key="2">
    <source>
        <dbReference type="EMBL" id="RZB12962.1"/>
    </source>
</evidence>
<sequence length="378" mass="43147">MRALDGFSIQKIRNTKYDVCRTGEQTWKDMQRDRLLINYLSIDFNKLIEDFNRSNTTPLQDEEYRIVLHSIFNSTFNTIAGRRVHPLLIDECITMMNQTSLHGSLCTELMRYVGQDIQQRIFPENAILPAAQNFDTKIQVISDTQLKIEYTEAMNFRDVTSGDSVCSANGTFDFYINVNPDNSITYNNPKIKLELPTQISSQIFSTRMVMIRNMFSPLRNTVRRILSFITRSSFNSIKQYKITDANEISTIEYNVPGHTCTPVLLTQYKLINTIENTKENTTEETPESQRRNTEPQDHTPENNQITVSAMVHAEPAILPITETTNELKDTQQSGNTQQILTSASEIGYQQTGSEFHTQLDQATTQSFGDGKSTSSRSL</sequence>
<protein>
    <submittedName>
        <fullName evidence="2">Uncharacterized protein</fullName>
    </submittedName>
</protein>
<dbReference type="EMBL" id="QOHL01000003">
    <property type="protein sequence ID" value="RZB12962.1"/>
    <property type="molecule type" value="Genomic_DNA"/>
</dbReference>
<feature type="region of interest" description="Disordered" evidence="1">
    <location>
        <begin position="347"/>
        <end position="378"/>
    </location>
</feature>
<dbReference type="AlphaFoldDB" id="A0A4Q6I4Z8"/>
<name>A0A4Q6I4Z8_9RICK</name>
<evidence type="ECO:0000256" key="1">
    <source>
        <dbReference type="SAM" id="MobiDB-lite"/>
    </source>
</evidence>
<proteinExistence type="predicted"/>
<comment type="caution">
    <text evidence="2">The sequence shown here is derived from an EMBL/GenBank/DDBJ whole genome shotgun (WGS) entry which is preliminary data.</text>
</comment>
<feature type="compositionally biased region" description="Basic and acidic residues" evidence="1">
    <location>
        <begin position="276"/>
        <end position="300"/>
    </location>
</feature>
<accession>A0A4Q6I4Z8</accession>